<feature type="region of interest" description="Disordered" evidence="1">
    <location>
        <begin position="542"/>
        <end position="598"/>
    </location>
</feature>
<dbReference type="Gene3D" id="1.25.40.10">
    <property type="entry name" value="Tetratricopeptide repeat domain"/>
    <property type="match status" value="1"/>
</dbReference>
<evidence type="ECO:0000256" key="1">
    <source>
        <dbReference type="SAM" id="MobiDB-lite"/>
    </source>
</evidence>
<organism evidence="2">
    <name type="scientific">sediment metagenome</name>
    <dbReference type="NCBI Taxonomy" id="749907"/>
    <lineage>
        <taxon>unclassified sequences</taxon>
        <taxon>metagenomes</taxon>
        <taxon>ecological metagenomes</taxon>
    </lineage>
</organism>
<reference evidence="2" key="1">
    <citation type="submission" date="2010-07" db="EMBL/GenBank/DDBJ databases">
        <authorList>
            <consortium name="CONSOLIDER consortium CSD2007-00005"/>
            <person name="Guazzaroni M.-E."/>
            <person name="Richter M."/>
            <person name="Garcia-Salamanca A."/>
            <person name="Yarza P."/>
            <person name="Ferrer M."/>
        </authorList>
    </citation>
    <scope>NUCLEOTIDE SEQUENCE</scope>
</reference>
<protein>
    <recommendedName>
        <fullName evidence="3">J domain-containing protein</fullName>
    </recommendedName>
</protein>
<comment type="caution">
    <text evidence="2">The sequence shown here is derived from an EMBL/GenBank/DDBJ whole genome shotgun (WGS) entry which is preliminary data.</text>
</comment>
<feature type="region of interest" description="Disordered" evidence="1">
    <location>
        <begin position="1782"/>
        <end position="1805"/>
    </location>
</feature>
<evidence type="ECO:0000313" key="2">
    <source>
        <dbReference type="EMBL" id="EFK95696.1"/>
    </source>
</evidence>
<feature type="compositionally biased region" description="Basic and acidic residues" evidence="1">
    <location>
        <begin position="382"/>
        <end position="404"/>
    </location>
</feature>
<accession>D9PL68</accession>
<sequence>MIELLDDFLHNTGLPPEETAELEIQLAKFQEGSYRIYGFTSIVKGADDFIFDWHNTPENELFLATDLIAELENRGPPELADYLTDEYLLHTLICPILGHNYSIFIQQALFPQNYPDRERLKNPDEDKPYKGLLGESIRGLIEFNYFTLALELNKRADNLRKAEGDFSAADAAYLRALYFYDLALVHHKGQSRLKTIREGKSRCLVSRSVVLRKLSKENKSKETLERARESCEQAVKLNPENLIASLELAVVLDNLIRFAAGSEEARSRFEYVLSLLKRLPVNKRERAHGIIIHVFIHRIDYLVSLAHKMIDEGRLMTDFKAIDNLFSEAAGLCDTQLEFFTKEEHVRKIRQRKAAILISRAKERRGLIIEEEAVLPLAQDKAKEPRPVKADKRERAMHLTDTGREKKKKNRPQEADFSSIRKAVSAIAYLGYTGKYEEKDISIVREKATEALKGLTAFFGKTQKAGRKDIQEAVGLLEVPVKKLAEITRLSMGYYAETKGLLASLKGALELFSENLKKKDREIVVSAISKVEAGLKQLKEKNKAASDFPASSSPLGNTRGELVNSPAESAPEETFPVTELTVEESLPKSLPDGSPRPGSPKAALAVILENFGDGRKFTLKDYLQALDAMPEFEGLPKRKNGYTVADSTARVDLMALRKIGVLGLDRQKCQYIYRYRDIGIASERLPEVIDNLIKFRRLIERYVAGRCSTKFLKDKLNQNGLKALNKIMKEHIGEFKKEDDMLREFLVILLFEKFTGIRALHDMFLFNKFSAVGKEVFGEGYSLLVPFSFTRGEKQLFEFIAKHILNTCSIDENVDLILTGGRVGIDIEENRKYEITNKALSLFGLYKRNIIWVSASGRKELIGKVISLAPEIEVLTAPAKIGDIYHQLMFIVFLLEELLLRKGGFDSPGPATKIYLLLLCYFLVPSGLRKQLKEDSFKFKEYISGISWKDFSEFAEVRLREFMLSEPGYLESEDLIKAIGKFLKKHGYKKIGELEKLTKELNFSQHEDKIASEIINSHIACEIALSEKEAQEGEIEGLARDIHYVLEQIKRGTYKLENFLNFIEEQDYWRPPVLLAKFLIQHNPGFISKNFCDTVLDAFCDEEGIYSGRRPRRSFGFEGRLIETIDWLLAEKTHPRKEEKAKAKAKAKEKKFPLFQKIREAMRDGLAKHRFISVLETILEEDAKLLTHLGFARLIALLRPLVRPWNKNFRDLACEIDIVGDEYVYPSQYTDIIEKISVNDPGHFADLIANVDIPANVVRWLLHAEYEEEIERWEKGVDETLALLDESANREGLKMLTDGLGKITKQAQQQGPLHPVLATYQSLLKQTGTAIKQRTAEEIIEAQERDLTLSDIFGRETMGDMREYERSRAQRSAEDLLKYTPRKKTIATPELLSSLAEYLKLDAQDEKKKRAESFLKEVAKADINMLLDAADKLGEFLYDILFEYSDKITGQFAPLKSLNKKEGKKRIEELMVNFNLKNRFSAVAIVISGTQPSEALITAVREIELAMIDEPSGIVFLAVFVLAQGINGWSKEEMLMLFSDEMAVFKRSAKTFHLEWMGKILGLNSEQRQKFFIALRALSLPKMWRFAAQLPQQLFSDLMLNLDKILPQSEEALSARAFKIKELFSGIASELAVAFFFLEESKLEEVLKRLIEKFEFNIGISAAARLDLWRLYYANQDRFRYYPGKTKEEVYREELENTVDEVRNVNDIVAFLLRRFGIDFFNITEESVRRAGTRLMASVHPDRFPSANEEEKEERADEFKFYNNARGLLIWVIRDLRGEPAVEESLPKSLPPGASSPAAQETIKD</sequence>
<feature type="region of interest" description="Disordered" evidence="1">
    <location>
        <begin position="382"/>
        <end position="415"/>
    </location>
</feature>
<proteinExistence type="predicted"/>
<dbReference type="InterPro" id="IPR011990">
    <property type="entry name" value="TPR-like_helical_dom_sf"/>
</dbReference>
<dbReference type="EMBL" id="ADZX01000694">
    <property type="protein sequence ID" value="EFK95696.1"/>
    <property type="molecule type" value="Genomic_DNA"/>
</dbReference>
<reference evidence="2" key="2">
    <citation type="journal article" date="2011" name="Microb. Ecol.">
        <title>Taxonomic and Functional Metagenomic Profiling of the Microbial Community in the Anoxic Sediment of a Sub-saline Shallow Lake (Laguna de Carrizo, Central Spain).</title>
        <authorList>
            <person name="Ferrer M."/>
            <person name="Guazzaroni M.E."/>
            <person name="Richter M."/>
            <person name="Garcia-Salamanca A."/>
            <person name="Yarza P."/>
            <person name="Suarez-Suarez A."/>
            <person name="Solano J."/>
            <person name="Alcaide M."/>
            <person name="van Dillewijn P."/>
            <person name="Molina-Henares M.A."/>
            <person name="Lopez-Cortes N."/>
            <person name="Al-Ramahi Y."/>
            <person name="Guerrero C."/>
            <person name="Acosta A."/>
            <person name="de Eugenio L.I."/>
            <person name="Martinez V."/>
            <person name="Marques S."/>
            <person name="Rojo F."/>
            <person name="Santero E."/>
            <person name="Genilloud O."/>
            <person name="Perez-Perez J."/>
            <person name="Rossello-Mora R."/>
            <person name="Ramos J.L."/>
        </authorList>
    </citation>
    <scope>NUCLEOTIDE SEQUENCE</scope>
</reference>
<name>D9PL68_9ZZZZ</name>
<evidence type="ECO:0008006" key="3">
    <source>
        <dbReference type="Google" id="ProtNLM"/>
    </source>
</evidence>
<gene>
    <name evidence="2" type="ORF">LDC_2293</name>
</gene>